<proteinExistence type="predicted"/>
<name>A0ABV4UHJ3_9RHOO</name>
<dbReference type="EMBL" id="JBEUWX010000002">
    <property type="protein sequence ID" value="MFA9950505.1"/>
    <property type="molecule type" value="Genomic_DNA"/>
</dbReference>
<organism evidence="2 3">
    <name type="scientific">Dentiradicibacter hellwigii</name>
    <dbReference type="NCBI Taxonomy" id="3149053"/>
    <lineage>
        <taxon>Bacteria</taxon>
        <taxon>Pseudomonadati</taxon>
        <taxon>Pseudomonadota</taxon>
        <taxon>Betaproteobacteria</taxon>
        <taxon>Rhodocyclales</taxon>
        <taxon>Rhodocyclaceae</taxon>
        <taxon>Dentiradicibacter</taxon>
    </lineage>
</organism>
<keyword evidence="3" id="KW-1185">Reference proteome</keyword>
<dbReference type="RefSeq" id="WP_418891558.1">
    <property type="nucleotide sequence ID" value="NZ_JBEUWX010000002.1"/>
</dbReference>
<evidence type="ECO:0000256" key="1">
    <source>
        <dbReference type="SAM" id="MobiDB-lite"/>
    </source>
</evidence>
<dbReference type="Proteomes" id="UP001574673">
    <property type="component" value="Unassembled WGS sequence"/>
</dbReference>
<reference evidence="3" key="1">
    <citation type="submission" date="2024-06" db="EMBL/GenBank/DDBJ databases">
        <title>Radixoralia hellwigii gen. nov., sp nov., isolated from a root canal in the human oral cavity.</title>
        <authorList>
            <person name="Bartsch S."/>
            <person name="Wittmer A."/>
            <person name="Schulz A.-K."/>
            <person name="Neumann-Schaal M."/>
            <person name="Wolf J."/>
            <person name="Gronow S."/>
            <person name="Tennert C."/>
            <person name="Haecker G."/>
            <person name="Cieplik F."/>
            <person name="Al-Ahmad A."/>
        </authorList>
    </citation>
    <scope>NUCLEOTIDE SEQUENCE [LARGE SCALE GENOMIC DNA]</scope>
    <source>
        <strain evidence="3">Wk13</strain>
    </source>
</reference>
<evidence type="ECO:0000313" key="2">
    <source>
        <dbReference type="EMBL" id="MFA9950505.1"/>
    </source>
</evidence>
<comment type="caution">
    <text evidence="2">The sequence shown here is derived from an EMBL/GenBank/DDBJ whole genome shotgun (WGS) entry which is preliminary data.</text>
</comment>
<feature type="region of interest" description="Disordered" evidence="1">
    <location>
        <begin position="32"/>
        <end position="54"/>
    </location>
</feature>
<evidence type="ECO:0000313" key="3">
    <source>
        <dbReference type="Proteomes" id="UP001574673"/>
    </source>
</evidence>
<gene>
    <name evidence="2" type="ORF">ABCS64_09285</name>
</gene>
<protein>
    <submittedName>
        <fullName evidence="2">Uncharacterized protein</fullName>
    </submittedName>
</protein>
<sequence>MAAMIPENMAGAFHSDQKIAVILALPLHARRGEANEHRRTPCPPRAQKESSLSTLKNSRCSHLSPCARGGKKGPIIAGCYGWMIFTWLNIIKAQAEQLIEKYGG</sequence>
<accession>A0ABV4UHJ3</accession>